<keyword evidence="4" id="KW-0347">Helicase</keyword>
<dbReference type="GO" id="GO:0016787">
    <property type="term" value="F:hydrolase activity"/>
    <property type="evidence" value="ECO:0007669"/>
    <property type="project" value="UniProtKB-KW"/>
</dbReference>
<dbReference type="InterPro" id="IPR001374">
    <property type="entry name" value="R3H_dom"/>
</dbReference>
<dbReference type="Pfam" id="PF04408">
    <property type="entry name" value="WHD_HA2"/>
    <property type="match status" value="1"/>
</dbReference>
<dbReference type="FunFam" id="1.20.120.1080:FF:000002">
    <property type="entry name" value="Putative ATP-dependent RNA helicase DHX36"/>
    <property type="match status" value="1"/>
</dbReference>
<dbReference type="PROSITE" id="PS51194">
    <property type="entry name" value="HELICASE_CTER"/>
    <property type="match status" value="1"/>
</dbReference>
<dbReference type="InterPro" id="IPR007502">
    <property type="entry name" value="Helicase-assoc_dom"/>
</dbReference>
<feature type="compositionally biased region" description="Basic residues" evidence="8">
    <location>
        <begin position="1171"/>
        <end position="1188"/>
    </location>
</feature>
<dbReference type="Pfam" id="PF00270">
    <property type="entry name" value="DEAD"/>
    <property type="match status" value="1"/>
</dbReference>
<dbReference type="InterPro" id="IPR011545">
    <property type="entry name" value="DEAD/DEAH_box_helicase_dom"/>
</dbReference>
<dbReference type="InterPro" id="IPR001650">
    <property type="entry name" value="Helicase_C-like"/>
</dbReference>
<dbReference type="InterPro" id="IPR036867">
    <property type="entry name" value="R3H_dom_sf"/>
</dbReference>
<dbReference type="CDD" id="cd17917">
    <property type="entry name" value="DEXHc_RHA-like"/>
    <property type="match status" value="1"/>
</dbReference>
<dbReference type="FunFam" id="3.40.50.300:FF:000284">
    <property type="entry name" value="probable ATP-dependent RNA helicase YTHDC2"/>
    <property type="match status" value="1"/>
</dbReference>
<dbReference type="Gene3D" id="1.25.40.20">
    <property type="entry name" value="Ankyrin repeat-containing domain"/>
    <property type="match status" value="1"/>
</dbReference>
<dbReference type="PROSITE" id="PS50297">
    <property type="entry name" value="ANK_REP_REGION"/>
    <property type="match status" value="1"/>
</dbReference>
<dbReference type="PANTHER" id="PTHR18934:SF213">
    <property type="entry name" value="3'-5' RNA HELICASE YTHDC2"/>
    <property type="match status" value="1"/>
</dbReference>
<dbReference type="PROSITE" id="PS51192">
    <property type="entry name" value="HELICASE_ATP_BIND_1"/>
    <property type="match status" value="1"/>
</dbReference>
<keyword evidence="3" id="KW-0378">Hydrolase</keyword>
<evidence type="ECO:0000313" key="11">
    <source>
        <dbReference type="EMBL" id="CAE0614020.1"/>
    </source>
</evidence>
<evidence type="ECO:0000256" key="5">
    <source>
        <dbReference type="ARBA" id="ARBA00022840"/>
    </source>
</evidence>
<dbReference type="GO" id="GO:0005524">
    <property type="term" value="F:ATP binding"/>
    <property type="evidence" value="ECO:0007669"/>
    <property type="project" value="UniProtKB-KW"/>
</dbReference>
<dbReference type="EMBL" id="HBIS01009740">
    <property type="protein sequence ID" value="CAE0614020.1"/>
    <property type="molecule type" value="Transcribed_RNA"/>
</dbReference>
<dbReference type="PANTHER" id="PTHR18934">
    <property type="entry name" value="ATP-DEPENDENT RNA HELICASE"/>
    <property type="match status" value="1"/>
</dbReference>
<evidence type="ECO:0000256" key="8">
    <source>
        <dbReference type="SAM" id="MobiDB-lite"/>
    </source>
</evidence>
<name>A0A7S3XH27_9CHLO</name>
<feature type="compositionally biased region" description="Polar residues" evidence="8">
    <location>
        <begin position="1141"/>
        <end position="1164"/>
    </location>
</feature>
<evidence type="ECO:0000256" key="3">
    <source>
        <dbReference type="ARBA" id="ARBA00022801"/>
    </source>
</evidence>
<dbReference type="Pfam" id="PF12796">
    <property type="entry name" value="Ank_2"/>
    <property type="match status" value="1"/>
</dbReference>
<protein>
    <recommendedName>
        <fullName evidence="1">RNA helicase</fullName>
        <ecNumber evidence="1">3.6.4.13</ecNumber>
    </recommendedName>
</protein>
<reference evidence="11" key="1">
    <citation type="submission" date="2021-01" db="EMBL/GenBank/DDBJ databases">
        <authorList>
            <person name="Corre E."/>
            <person name="Pelletier E."/>
            <person name="Niang G."/>
            <person name="Scheremetjew M."/>
            <person name="Finn R."/>
            <person name="Kale V."/>
            <person name="Holt S."/>
            <person name="Cochrane G."/>
            <person name="Meng A."/>
            <person name="Brown T."/>
            <person name="Cohen L."/>
        </authorList>
    </citation>
    <scope>NUCLEOTIDE SEQUENCE</scope>
    <source>
        <strain evidence="11">CCMP1897</strain>
    </source>
</reference>
<evidence type="ECO:0000259" key="9">
    <source>
        <dbReference type="PROSITE" id="PS51192"/>
    </source>
</evidence>
<feature type="compositionally biased region" description="Polar residues" evidence="8">
    <location>
        <begin position="1124"/>
        <end position="1133"/>
    </location>
</feature>
<proteinExistence type="inferred from homology"/>
<dbReference type="InterPro" id="IPR014001">
    <property type="entry name" value="Helicase_ATP-bd"/>
</dbReference>
<feature type="compositionally biased region" description="Polar residues" evidence="8">
    <location>
        <begin position="1"/>
        <end position="22"/>
    </location>
</feature>
<evidence type="ECO:0000259" key="10">
    <source>
        <dbReference type="PROSITE" id="PS51194"/>
    </source>
</evidence>
<evidence type="ECO:0000256" key="2">
    <source>
        <dbReference type="ARBA" id="ARBA00022741"/>
    </source>
</evidence>
<keyword evidence="7" id="KW-0040">ANK repeat</keyword>
<dbReference type="Pfam" id="PF00271">
    <property type="entry name" value="Helicase_C"/>
    <property type="match status" value="1"/>
</dbReference>
<dbReference type="Pfam" id="PF01424">
    <property type="entry name" value="R3H"/>
    <property type="match status" value="1"/>
</dbReference>
<feature type="compositionally biased region" description="Basic and acidic residues" evidence="8">
    <location>
        <begin position="134"/>
        <end position="145"/>
    </location>
</feature>
<dbReference type="SMART" id="SM00847">
    <property type="entry name" value="HA2"/>
    <property type="match status" value="1"/>
</dbReference>
<feature type="region of interest" description="Disordered" evidence="8">
    <location>
        <begin position="1"/>
        <end position="62"/>
    </location>
</feature>
<dbReference type="InterPro" id="IPR036770">
    <property type="entry name" value="Ankyrin_rpt-contain_sf"/>
</dbReference>
<evidence type="ECO:0000256" key="7">
    <source>
        <dbReference type="PROSITE-ProRule" id="PRU00023"/>
    </source>
</evidence>
<keyword evidence="5" id="KW-0067">ATP-binding</keyword>
<comment type="similarity">
    <text evidence="6">Belongs to the DExH box helicase family.</text>
</comment>
<evidence type="ECO:0000256" key="4">
    <source>
        <dbReference type="ARBA" id="ARBA00022806"/>
    </source>
</evidence>
<feature type="region of interest" description="Disordered" evidence="8">
    <location>
        <begin position="103"/>
        <end position="154"/>
    </location>
</feature>
<dbReference type="SUPFAM" id="SSF82708">
    <property type="entry name" value="R3H domain"/>
    <property type="match status" value="1"/>
</dbReference>
<dbReference type="GO" id="GO:0003723">
    <property type="term" value="F:RNA binding"/>
    <property type="evidence" value="ECO:0007669"/>
    <property type="project" value="TreeGrafter"/>
</dbReference>
<dbReference type="InterPro" id="IPR048333">
    <property type="entry name" value="HA2_WH"/>
</dbReference>
<feature type="region of interest" description="Disordered" evidence="8">
    <location>
        <begin position="1085"/>
        <end position="1197"/>
    </location>
</feature>
<dbReference type="SMART" id="SM00487">
    <property type="entry name" value="DEXDc"/>
    <property type="match status" value="1"/>
</dbReference>
<gene>
    <name evidence="11" type="ORF">PSAL00342_LOCUS7921</name>
</gene>
<accession>A0A7S3XH27</accession>
<dbReference type="SUPFAM" id="SSF48403">
    <property type="entry name" value="Ankyrin repeat"/>
    <property type="match status" value="1"/>
</dbReference>
<organism evidence="11">
    <name type="scientific">Picocystis salinarum</name>
    <dbReference type="NCBI Taxonomy" id="88271"/>
    <lineage>
        <taxon>Eukaryota</taxon>
        <taxon>Viridiplantae</taxon>
        <taxon>Chlorophyta</taxon>
        <taxon>Picocystophyceae</taxon>
        <taxon>Picocystales</taxon>
        <taxon>Picocystaceae</taxon>
        <taxon>Picocystis</taxon>
    </lineage>
</organism>
<keyword evidence="2" id="KW-0547">Nucleotide-binding</keyword>
<evidence type="ECO:0000256" key="1">
    <source>
        <dbReference type="ARBA" id="ARBA00012552"/>
    </source>
</evidence>
<feature type="repeat" description="ANK" evidence="7">
    <location>
        <begin position="434"/>
        <end position="466"/>
    </location>
</feature>
<dbReference type="EC" id="3.6.4.13" evidence="1"/>
<dbReference type="Gene3D" id="3.40.50.300">
    <property type="entry name" value="P-loop containing nucleotide triphosphate hydrolases"/>
    <property type="match status" value="2"/>
</dbReference>
<feature type="domain" description="Helicase C-terminal" evidence="10">
    <location>
        <begin position="523"/>
        <end position="702"/>
    </location>
</feature>
<dbReference type="AlphaFoldDB" id="A0A7S3XH27"/>
<dbReference type="SUPFAM" id="SSF52540">
    <property type="entry name" value="P-loop containing nucleoside triphosphate hydrolases"/>
    <property type="match status" value="2"/>
</dbReference>
<dbReference type="InterPro" id="IPR002110">
    <property type="entry name" value="Ankyrin_rpt"/>
</dbReference>
<dbReference type="PROSITE" id="PS50088">
    <property type="entry name" value="ANK_REPEAT"/>
    <property type="match status" value="1"/>
</dbReference>
<sequence length="1197" mass="133313">MDEFQASQDTQMSFPPSLTSQERAAVHAECLKRGLRSRSYGGKASRQVHVFKARQQSSTKSEMLPLSEKAMHLLVTHLQRHPPVQQELEAAAQGGADDSLYAAAPAKDEKKNMSKRKERVENGSAEQDGQKLASEMHQRVEENPESRSLGQQRQKLPIHAFQQEIMQAINKNQVVLVAGETGCGKTTQVPQYIVDHCWADGRPCNIMCTQPRRISAVTVAERVAKERAERIGGGIGYQIRLETRVGPKTYMTFCTNGVLLRKLTLSNAAASLEEFTHIIIDEIHERDRFADFLLIILKDLLPMAPHLRVVLMSATLNSEAFMSYFSCPMVKVPGFTYPVEDFYLEDILALCEYSEDGQPTHSIKGRAHTPKEKLVGETLHLDRKKLCRIQGMIKDAFLTGDDHSFNLLWSSLMEDPVDGLEGQHSYVNVQHDPTGTTALMAAAGKGRLDLVTALMNCGADIHLRSSDGSTAKDWALRFGFQETASVLQSMEEQARSIENVSLSTVRLSQYQLRVDPDEVDLELVCEVVMYICRETPLKGKDADGAILVFLPGWDEILRLNDLLSSFNDRSPFKLSVLPLHSMVSPDEQRKAFKRPPKGVRKVVLSTNIAETSITIDDIVYVVNSGRLKEKSYDPFTGVSTLQSQWHSRASEKQRRGRAGRCRPGQCYNLYSKSRNESFSEFALPELKRSPLDELALQVKLLQQGALARSITISRGIGGIEGFLQMAIEPPVSQAVTAAVQLLIDIGALTSNEELTFLGRHLANLPLPPQVGKMLLFAVLFQCLDPVLTLACGTAYRDPFVVPADPQERQKAANNRKYLGNIGGGLSDHLLLVAAYEGWVAARKHGQEHRYCRTHYLSPGTMQVIDGMRRQLLSELKSTGMVADLVDASINAHNREIVRNVISAGMYPMYGSVLPKVKDAKDPRITILTRRGDKVSLHQSSINQGIKIKESEQLTLVTYDEMIRGDSRLYIRSSTLASLHFLCFVAASLCILKEEEDQEEGMEPEEADNKDQSASDYVVLLLDNWIACKVPVAAVGPLSLLRIRVLASFAYKVKHPRSRLPEVLHDSLSTVANLFCMETLPQIHMEKQENPTFRPSEILPRRDGHHSGRSGSSYPRSQHRGGHVSRSTAQSNKKQVPVPSKANRSGSRNESALMQKNCQGSSTSPAAEVKTVRHQPRHSRGNKHNKPRHKEVESNKNV</sequence>
<feature type="domain" description="Helicase ATP-binding" evidence="9">
    <location>
        <begin position="166"/>
        <end position="334"/>
    </location>
</feature>
<dbReference type="Gene3D" id="3.30.1370.50">
    <property type="entry name" value="R3H-like domain"/>
    <property type="match status" value="1"/>
</dbReference>
<dbReference type="CDD" id="cd18791">
    <property type="entry name" value="SF2_C_RHA"/>
    <property type="match status" value="1"/>
</dbReference>
<dbReference type="Gene3D" id="1.20.120.1080">
    <property type="match status" value="1"/>
</dbReference>
<evidence type="ECO:0000256" key="6">
    <source>
        <dbReference type="ARBA" id="ARBA00060772"/>
    </source>
</evidence>
<dbReference type="GO" id="GO:0003724">
    <property type="term" value="F:RNA helicase activity"/>
    <property type="evidence" value="ECO:0007669"/>
    <property type="project" value="UniProtKB-EC"/>
</dbReference>
<dbReference type="SMART" id="SM00490">
    <property type="entry name" value="HELICc"/>
    <property type="match status" value="1"/>
</dbReference>
<dbReference type="InterPro" id="IPR027417">
    <property type="entry name" value="P-loop_NTPase"/>
</dbReference>
<dbReference type="Pfam" id="PF21010">
    <property type="entry name" value="HA2_C"/>
    <property type="match status" value="1"/>
</dbReference>